<dbReference type="CDD" id="cd00801">
    <property type="entry name" value="INT_P4_C"/>
    <property type="match status" value="1"/>
</dbReference>
<feature type="domain" description="Tyr recombinase" evidence="5">
    <location>
        <begin position="199"/>
        <end position="399"/>
    </location>
</feature>
<dbReference type="PANTHER" id="PTHR30629:SF2">
    <property type="entry name" value="PROPHAGE INTEGRASE INTS-RELATED"/>
    <property type="match status" value="1"/>
</dbReference>
<dbReference type="InterPro" id="IPR010998">
    <property type="entry name" value="Integrase_recombinase_N"/>
</dbReference>
<keyword evidence="2" id="KW-0229">DNA integration</keyword>
<reference evidence="7" key="1">
    <citation type="submission" date="2016-12" db="EMBL/GenBank/DDBJ databases">
        <authorList>
            <person name="Varghese N."/>
            <person name="Submissions S."/>
        </authorList>
    </citation>
    <scope>NUCLEOTIDE SEQUENCE [LARGE SCALE GENOMIC DNA]</scope>
    <source>
        <strain evidence="7">DSM 11032</strain>
    </source>
</reference>
<protein>
    <submittedName>
        <fullName evidence="6">Phage integrase family protein</fullName>
    </submittedName>
</protein>
<evidence type="ECO:0000259" key="5">
    <source>
        <dbReference type="PROSITE" id="PS51898"/>
    </source>
</evidence>
<accession>A0A1M7SA35</accession>
<dbReference type="PANTHER" id="PTHR30629">
    <property type="entry name" value="PROPHAGE INTEGRASE"/>
    <property type="match status" value="1"/>
</dbReference>
<dbReference type="InterPro" id="IPR002104">
    <property type="entry name" value="Integrase_catalytic"/>
</dbReference>
<dbReference type="Pfam" id="PF22022">
    <property type="entry name" value="Phage_int_M"/>
    <property type="match status" value="1"/>
</dbReference>
<dbReference type="OrthoDB" id="7388552at2"/>
<dbReference type="SUPFAM" id="SSF56349">
    <property type="entry name" value="DNA breaking-rejoining enzymes"/>
    <property type="match status" value="1"/>
</dbReference>
<dbReference type="Proteomes" id="UP000184391">
    <property type="component" value="Unassembled WGS sequence"/>
</dbReference>
<dbReference type="Pfam" id="PF13356">
    <property type="entry name" value="Arm-DNA-bind_3"/>
    <property type="match status" value="1"/>
</dbReference>
<organism evidence="6 7">
    <name type="scientific">Erythrobacter sanguineus</name>
    <dbReference type="NCBI Taxonomy" id="198312"/>
    <lineage>
        <taxon>Bacteria</taxon>
        <taxon>Pseudomonadati</taxon>
        <taxon>Pseudomonadota</taxon>
        <taxon>Alphaproteobacteria</taxon>
        <taxon>Sphingomonadales</taxon>
        <taxon>Erythrobacteraceae</taxon>
        <taxon>Erythrobacter/Porphyrobacter group</taxon>
        <taxon>Erythrobacter</taxon>
    </lineage>
</organism>
<sequence>MALSEIQIKKAKATDRPYKLADGEGLYLLVQRNGSKLWRLKYRFRGKEKLLSFGPYPDIGIAAARELKKLAKATLVEGRDPMVHKPGRDFEDEKTFRAVAAMWHQNRECSLDPAHAKRVWSRLERDVLPQLGDLMMHEITPPEVLKVIRKIEERGALDISRRAKQGIGQVFQFAIASGMCDTDPTAHLRGALKPRPRVQHMSKLPLSELPELQIKIDRYQEEGDRRSEITRAALKFALLTWVRTKELRFATKSEFEGLDSKNPVWRIAADRMKMRREHIVPLSSQAAALIRDMMSKADGDYVFPGQKPRQPISENTMIYGLYRLGYHGRQTVHGFRGLASTWANEQLVEVGQPPIWMRRYNADWVEMQLAHSEENEVRGAYNAAEYLAPRRSMLQDWADFLDLQRGDLGNLAVLRAA</sequence>
<dbReference type="RefSeq" id="WP_072673848.1">
    <property type="nucleotide sequence ID" value="NZ_FRDF01000006.1"/>
</dbReference>
<dbReference type="PROSITE" id="PS51898">
    <property type="entry name" value="TYR_RECOMBINASE"/>
    <property type="match status" value="1"/>
</dbReference>
<dbReference type="InterPro" id="IPR025166">
    <property type="entry name" value="Integrase_DNA_bind_dom"/>
</dbReference>
<dbReference type="EMBL" id="FRDF01000006">
    <property type="protein sequence ID" value="SHN55278.1"/>
    <property type="molecule type" value="Genomic_DNA"/>
</dbReference>
<gene>
    <name evidence="6" type="ORF">SAMN02745193_01303</name>
</gene>
<dbReference type="InterPro" id="IPR053876">
    <property type="entry name" value="Phage_int_M"/>
</dbReference>
<keyword evidence="3" id="KW-0238">DNA-binding</keyword>
<dbReference type="InterPro" id="IPR038488">
    <property type="entry name" value="Integrase_DNA-bd_sf"/>
</dbReference>
<evidence type="ECO:0000256" key="2">
    <source>
        <dbReference type="ARBA" id="ARBA00022908"/>
    </source>
</evidence>
<dbReference type="STRING" id="198312.SAMN02745193_01303"/>
<name>A0A1M7SA35_9SPHN</name>
<dbReference type="Gene3D" id="3.30.160.390">
    <property type="entry name" value="Integrase, DNA-binding domain"/>
    <property type="match status" value="1"/>
</dbReference>
<dbReference type="Gene3D" id="1.10.150.130">
    <property type="match status" value="1"/>
</dbReference>
<evidence type="ECO:0000313" key="6">
    <source>
        <dbReference type="EMBL" id="SHN55278.1"/>
    </source>
</evidence>
<dbReference type="Gene3D" id="1.10.443.10">
    <property type="entry name" value="Intergrase catalytic core"/>
    <property type="match status" value="1"/>
</dbReference>
<dbReference type="AlphaFoldDB" id="A0A1M7SA35"/>
<dbReference type="GO" id="GO:0015074">
    <property type="term" value="P:DNA integration"/>
    <property type="evidence" value="ECO:0007669"/>
    <property type="project" value="UniProtKB-KW"/>
</dbReference>
<proteinExistence type="inferred from homology"/>
<keyword evidence="7" id="KW-1185">Reference proteome</keyword>
<dbReference type="GO" id="GO:0003677">
    <property type="term" value="F:DNA binding"/>
    <property type="evidence" value="ECO:0007669"/>
    <property type="project" value="UniProtKB-KW"/>
</dbReference>
<dbReference type="InterPro" id="IPR050808">
    <property type="entry name" value="Phage_Integrase"/>
</dbReference>
<dbReference type="GO" id="GO:0006310">
    <property type="term" value="P:DNA recombination"/>
    <property type="evidence" value="ECO:0007669"/>
    <property type="project" value="UniProtKB-KW"/>
</dbReference>
<dbReference type="Pfam" id="PF00589">
    <property type="entry name" value="Phage_integrase"/>
    <property type="match status" value="1"/>
</dbReference>
<dbReference type="InterPro" id="IPR011010">
    <property type="entry name" value="DNA_brk_join_enz"/>
</dbReference>
<evidence type="ECO:0000256" key="4">
    <source>
        <dbReference type="ARBA" id="ARBA00023172"/>
    </source>
</evidence>
<evidence type="ECO:0000256" key="1">
    <source>
        <dbReference type="ARBA" id="ARBA00008857"/>
    </source>
</evidence>
<evidence type="ECO:0000313" key="7">
    <source>
        <dbReference type="Proteomes" id="UP000184391"/>
    </source>
</evidence>
<comment type="similarity">
    <text evidence="1">Belongs to the 'phage' integrase family.</text>
</comment>
<dbReference type="InterPro" id="IPR013762">
    <property type="entry name" value="Integrase-like_cat_sf"/>
</dbReference>
<evidence type="ECO:0000256" key="3">
    <source>
        <dbReference type="ARBA" id="ARBA00023125"/>
    </source>
</evidence>
<keyword evidence="4" id="KW-0233">DNA recombination</keyword>